<sequence length="153" mass="17485">MATPPDPDGPVCEANFQFMKRCFDECVKNHQACNEKARRSKFVPTRLLDTGNWESSSAKLVEHHQLPPMDSTDPQLQYAALSYCWGDSLTLKTTKENKDEHEKVGILIYGMPATFQDAIKITRELGIRYLWIDALCIVQWSKEDLEGCIDFNV</sequence>
<dbReference type="InterPro" id="IPR010730">
    <property type="entry name" value="HET"/>
</dbReference>
<evidence type="ECO:0000313" key="2">
    <source>
        <dbReference type="EMBL" id="CAD6444188.1"/>
    </source>
</evidence>
<gene>
    <name evidence="2" type="ORF">SCLTRI_LOCUS3979</name>
</gene>
<comment type="caution">
    <text evidence="2">The sequence shown here is derived from an EMBL/GenBank/DDBJ whole genome shotgun (WGS) entry which is preliminary data.</text>
</comment>
<evidence type="ECO:0000313" key="3">
    <source>
        <dbReference type="Proteomes" id="UP000624404"/>
    </source>
</evidence>
<protein>
    <submittedName>
        <fullName evidence="2">Caf0abbc-040a-4421-b62b-6d8955b24752-CDS</fullName>
    </submittedName>
</protein>
<keyword evidence="3" id="KW-1185">Reference proteome</keyword>
<accession>A0A8H2VU55</accession>
<feature type="domain" description="Heterokaryon incompatibility" evidence="1">
    <location>
        <begin position="78"/>
        <end position="144"/>
    </location>
</feature>
<name>A0A8H2VU55_9HELO</name>
<dbReference type="PANTHER" id="PTHR33112">
    <property type="entry name" value="DOMAIN PROTEIN, PUTATIVE-RELATED"/>
    <property type="match status" value="1"/>
</dbReference>
<organism evidence="2 3">
    <name type="scientific">Sclerotinia trifoliorum</name>
    <dbReference type="NCBI Taxonomy" id="28548"/>
    <lineage>
        <taxon>Eukaryota</taxon>
        <taxon>Fungi</taxon>
        <taxon>Dikarya</taxon>
        <taxon>Ascomycota</taxon>
        <taxon>Pezizomycotina</taxon>
        <taxon>Leotiomycetes</taxon>
        <taxon>Helotiales</taxon>
        <taxon>Sclerotiniaceae</taxon>
        <taxon>Sclerotinia</taxon>
    </lineage>
</organism>
<evidence type="ECO:0000259" key="1">
    <source>
        <dbReference type="Pfam" id="PF06985"/>
    </source>
</evidence>
<dbReference type="EMBL" id="CAJHIA010000011">
    <property type="protein sequence ID" value="CAD6444188.1"/>
    <property type="molecule type" value="Genomic_DNA"/>
</dbReference>
<dbReference type="Proteomes" id="UP000624404">
    <property type="component" value="Unassembled WGS sequence"/>
</dbReference>
<dbReference type="PANTHER" id="PTHR33112:SF16">
    <property type="entry name" value="HETEROKARYON INCOMPATIBILITY DOMAIN-CONTAINING PROTEIN"/>
    <property type="match status" value="1"/>
</dbReference>
<proteinExistence type="predicted"/>
<reference evidence="2" key="1">
    <citation type="submission" date="2020-10" db="EMBL/GenBank/DDBJ databases">
        <authorList>
            <person name="Kusch S."/>
        </authorList>
    </citation>
    <scope>NUCLEOTIDE SEQUENCE</scope>
    <source>
        <strain evidence="2">SwB9</strain>
    </source>
</reference>
<dbReference type="AlphaFoldDB" id="A0A8H2VU55"/>
<dbReference type="OrthoDB" id="5347061at2759"/>
<dbReference type="Pfam" id="PF06985">
    <property type="entry name" value="HET"/>
    <property type="match status" value="1"/>
</dbReference>